<feature type="chain" id="PRO_5047183323" description="Lipoprotein" evidence="1">
    <location>
        <begin position="25"/>
        <end position="263"/>
    </location>
</feature>
<comment type="caution">
    <text evidence="2">The sequence shown here is derived from an EMBL/GenBank/DDBJ whole genome shotgun (WGS) entry which is preliminary data.</text>
</comment>
<organism evidence="2 3">
    <name type="scientific">Microtetraspora glauca</name>
    <dbReference type="NCBI Taxonomy" id="1996"/>
    <lineage>
        <taxon>Bacteria</taxon>
        <taxon>Bacillati</taxon>
        <taxon>Actinomycetota</taxon>
        <taxon>Actinomycetes</taxon>
        <taxon>Streptosporangiales</taxon>
        <taxon>Streptosporangiaceae</taxon>
        <taxon>Microtetraspora</taxon>
    </lineage>
</organism>
<name>A0ABV3GSJ6_MICGL</name>
<sequence>MKRVIVGISAASAAAFVTAAPAQAAPADPIKALKGQFVAGKGVKFTDRTTLTGDGTNVLILRRTGSFQFGRSGIVASDISAKAGATSDEPAATAIARLTPERTIRIGTTSYTSGGVLAEKLPKGKVWYKDPQGMAAGGSGWFGQIVNVAEPATLQTLLRSAKKSHTTYSGTITFGKLAKISPWFRASLRIWSKDTAVAKYSITMNRDGLPQRLTTSYPATGLFDSNGWEGKTISVETRFTDWGGKVSIKAPPASKVTAKLDDD</sequence>
<keyword evidence="3" id="KW-1185">Reference proteome</keyword>
<dbReference type="RefSeq" id="WP_358141418.1">
    <property type="nucleotide sequence ID" value="NZ_JBFALK010000032.1"/>
</dbReference>
<feature type="signal peptide" evidence="1">
    <location>
        <begin position="1"/>
        <end position="24"/>
    </location>
</feature>
<protein>
    <recommendedName>
        <fullName evidence="4">Lipoprotein</fullName>
    </recommendedName>
</protein>
<evidence type="ECO:0000256" key="1">
    <source>
        <dbReference type="SAM" id="SignalP"/>
    </source>
</evidence>
<gene>
    <name evidence="2" type="ORF">AB0I59_38950</name>
</gene>
<reference evidence="2 3" key="1">
    <citation type="submission" date="2024-06" db="EMBL/GenBank/DDBJ databases">
        <title>The Natural Products Discovery Center: Release of the First 8490 Sequenced Strains for Exploring Actinobacteria Biosynthetic Diversity.</title>
        <authorList>
            <person name="Kalkreuter E."/>
            <person name="Kautsar S.A."/>
            <person name="Yang D."/>
            <person name="Bader C.D."/>
            <person name="Teijaro C.N."/>
            <person name="Fluegel L."/>
            <person name="Davis C.M."/>
            <person name="Simpson J.R."/>
            <person name="Lauterbach L."/>
            <person name="Steele A.D."/>
            <person name="Gui C."/>
            <person name="Meng S."/>
            <person name="Li G."/>
            <person name="Viehrig K."/>
            <person name="Ye F."/>
            <person name="Su P."/>
            <person name="Kiefer A.F."/>
            <person name="Nichols A."/>
            <person name="Cepeda A.J."/>
            <person name="Yan W."/>
            <person name="Fan B."/>
            <person name="Jiang Y."/>
            <person name="Adhikari A."/>
            <person name="Zheng C.-J."/>
            <person name="Schuster L."/>
            <person name="Cowan T.M."/>
            <person name="Smanski M.J."/>
            <person name="Chevrette M.G."/>
            <person name="De Carvalho L.P.S."/>
            <person name="Shen B."/>
        </authorList>
    </citation>
    <scope>NUCLEOTIDE SEQUENCE [LARGE SCALE GENOMIC DNA]</scope>
    <source>
        <strain evidence="2 3">NPDC050100</strain>
    </source>
</reference>
<dbReference type="Proteomes" id="UP001551675">
    <property type="component" value="Unassembled WGS sequence"/>
</dbReference>
<dbReference type="EMBL" id="JBFALK010000032">
    <property type="protein sequence ID" value="MEV0974605.1"/>
    <property type="molecule type" value="Genomic_DNA"/>
</dbReference>
<accession>A0ABV3GSJ6</accession>
<proteinExistence type="predicted"/>
<evidence type="ECO:0000313" key="2">
    <source>
        <dbReference type="EMBL" id="MEV0974605.1"/>
    </source>
</evidence>
<keyword evidence="1" id="KW-0732">Signal</keyword>
<evidence type="ECO:0000313" key="3">
    <source>
        <dbReference type="Proteomes" id="UP001551675"/>
    </source>
</evidence>
<evidence type="ECO:0008006" key="4">
    <source>
        <dbReference type="Google" id="ProtNLM"/>
    </source>
</evidence>